<evidence type="ECO:0000256" key="3">
    <source>
        <dbReference type="ARBA" id="ARBA00022801"/>
    </source>
</evidence>
<keyword evidence="2 6" id="KW-0479">Metal-binding</keyword>
<dbReference type="InterPro" id="IPR008007">
    <property type="entry name" value="Peptidase_M42"/>
</dbReference>
<dbReference type="GO" id="GO:0004177">
    <property type="term" value="F:aminopeptidase activity"/>
    <property type="evidence" value="ECO:0007669"/>
    <property type="project" value="UniProtKB-UniRule"/>
</dbReference>
<dbReference type="Gene3D" id="3.30.70.360">
    <property type="match status" value="1"/>
</dbReference>
<comment type="similarity">
    <text evidence="5">Belongs to the peptidase M42 family.</text>
</comment>
<dbReference type="RefSeq" id="WP_092377312.1">
    <property type="nucleotide sequence ID" value="NZ_FORX01000017.1"/>
</dbReference>
<gene>
    <name evidence="8" type="ORF">SAMN04488082_11734</name>
</gene>
<evidence type="ECO:0000256" key="4">
    <source>
        <dbReference type="ARBA" id="ARBA00022833"/>
    </source>
</evidence>
<dbReference type="Gene3D" id="3.40.630.10">
    <property type="entry name" value="Zn peptidases"/>
    <property type="match status" value="1"/>
</dbReference>
<dbReference type="NCBIfam" id="TIGR01883">
    <property type="entry name" value="PepT-like"/>
    <property type="match status" value="1"/>
</dbReference>
<keyword evidence="3" id="KW-0378">Hydrolase</keyword>
<dbReference type="SUPFAM" id="SSF53187">
    <property type="entry name" value="Zn-dependent exopeptidases"/>
    <property type="match status" value="1"/>
</dbReference>
<evidence type="ECO:0000256" key="6">
    <source>
        <dbReference type="PIRSR" id="PIRSR001123-2"/>
    </source>
</evidence>
<dbReference type="PANTHER" id="PTHR42994">
    <property type="entry name" value="PEPTIDASE T"/>
    <property type="match status" value="1"/>
</dbReference>
<dbReference type="PANTHER" id="PTHR42994:SF2">
    <property type="entry name" value="PEPTIDASE"/>
    <property type="match status" value="1"/>
</dbReference>
<comment type="cofactor">
    <cofactor evidence="6">
        <name>a divalent metal cation</name>
        <dbReference type="ChEBI" id="CHEBI:60240"/>
    </cofactor>
    <text evidence="6">Binds 2 divalent metal cations per subunit.</text>
</comment>
<name>A0A1I3XQE7_9BACT</name>
<comment type="cofactor">
    <cofactor evidence="1">
        <name>Zn(2+)</name>
        <dbReference type="ChEBI" id="CHEBI:29105"/>
    </cofactor>
</comment>
<evidence type="ECO:0000256" key="2">
    <source>
        <dbReference type="ARBA" id="ARBA00022723"/>
    </source>
</evidence>
<evidence type="ECO:0000313" key="8">
    <source>
        <dbReference type="EMBL" id="SFK21760.1"/>
    </source>
</evidence>
<organism evidence="8 9">
    <name type="scientific">Desulfomicrobium apsheronum</name>
    <dbReference type="NCBI Taxonomy" id="52560"/>
    <lineage>
        <taxon>Bacteria</taxon>
        <taxon>Pseudomonadati</taxon>
        <taxon>Thermodesulfobacteriota</taxon>
        <taxon>Desulfovibrionia</taxon>
        <taxon>Desulfovibrionales</taxon>
        <taxon>Desulfomicrobiaceae</taxon>
        <taxon>Desulfomicrobium</taxon>
    </lineage>
</organism>
<dbReference type="Proteomes" id="UP000198635">
    <property type="component" value="Unassembled WGS sequence"/>
</dbReference>
<reference evidence="9" key="1">
    <citation type="submission" date="2016-10" db="EMBL/GenBank/DDBJ databases">
        <authorList>
            <person name="Varghese N."/>
            <person name="Submissions S."/>
        </authorList>
    </citation>
    <scope>NUCLEOTIDE SEQUENCE [LARGE SCALE GENOMIC DNA]</scope>
    <source>
        <strain evidence="9">DSM 5918</strain>
    </source>
</reference>
<sequence>MINKDRLINTFLDLVRLDSPSGQEKPVADHLCALLRARGYDVHVDNAGTFFGGNSGNVIARVPATGPGDAMAFSAHMDCVTPCLGVEPVLTDGIIRSASNTVLGGDDKAGISAILEALFHLEENSIPHPELFLLFTVCEEAGMFGAKHMDFSRVKAREVVVLDSSGDVGTIIVRAPSKAGMTITFHGRSAHAGIEPEKGISAIQMAANAISRMKLLRIDEETVANLGRIEGGGQTNIVPDSVTLTGEARAQSNARLMAQIEHMRLCCVEAAQEAGGNFDFSHEISYPAMDVPADSKLLHRALHACNDLNLIAAVKGTGGGSDANIFSGQGLSCINLGIGMNRVHTTDEFIRVDDMVKAVQLTAALMQR</sequence>
<dbReference type="OrthoDB" id="9809784at2"/>
<dbReference type="InterPro" id="IPR002933">
    <property type="entry name" value="Peptidase_M20"/>
</dbReference>
<accession>A0A1I3XQE7</accession>
<dbReference type="Pfam" id="PF07687">
    <property type="entry name" value="M20_dimer"/>
    <property type="match status" value="1"/>
</dbReference>
<dbReference type="EMBL" id="FORX01000017">
    <property type="protein sequence ID" value="SFK21760.1"/>
    <property type="molecule type" value="Genomic_DNA"/>
</dbReference>
<dbReference type="STRING" id="52560.SAMN04488082_11734"/>
<dbReference type="Pfam" id="PF01546">
    <property type="entry name" value="Peptidase_M20"/>
    <property type="match status" value="1"/>
</dbReference>
<feature type="domain" description="Peptidase M20 dimerisation" evidence="7">
    <location>
        <begin position="179"/>
        <end position="262"/>
    </location>
</feature>
<proteinExistence type="inferred from homology"/>
<dbReference type="AlphaFoldDB" id="A0A1I3XQE7"/>
<dbReference type="InterPro" id="IPR010162">
    <property type="entry name" value="PepT-like"/>
</dbReference>
<evidence type="ECO:0000256" key="1">
    <source>
        <dbReference type="ARBA" id="ARBA00001947"/>
    </source>
</evidence>
<keyword evidence="4" id="KW-0862">Zinc</keyword>
<feature type="binding site" evidence="6">
    <location>
        <position position="344"/>
    </location>
    <ligand>
        <name>Zn(2+)</name>
        <dbReference type="ChEBI" id="CHEBI:29105"/>
        <label>2</label>
    </ligand>
</feature>
<dbReference type="InterPro" id="IPR011650">
    <property type="entry name" value="Peptidase_M20_dimer"/>
</dbReference>
<evidence type="ECO:0000256" key="5">
    <source>
        <dbReference type="PIRNR" id="PIRNR001123"/>
    </source>
</evidence>
<evidence type="ECO:0000259" key="7">
    <source>
        <dbReference type="Pfam" id="PF07687"/>
    </source>
</evidence>
<dbReference type="GO" id="GO:0046872">
    <property type="term" value="F:metal ion binding"/>
    <property type="evidence" value="ECO:0007669"/>
    <property type="project" value="UniProtKB-UniRule"/>
</dbReference>
<dbReference type="PIRSF" id="PIRSF001123">
    <property type="entry name" value="PepA_GA"/>
    <property type="match status" value="1"/>
</dbReference>
<keyword evidence="9" id="KW-1185">Reference proteome</keyword>
<dbReference type="SUPFAM" id="SSF55031">
    <property type="entry name" value="Bacterial exopeptidase dimerisation domain"/>
    <property type="match status" value="1"/>
</dbReference>
<protein>
    <submittedName>
        <fullName evidence="8">Peptidase T-like protein</fullName>
    </submittedName>
</protein>
<dbReference type="InterPro" id="IPR036264">
    <property type="entry name" value="Bact_exopeptidase_dim_dom"/>
</dbReference>
<evidence type="ECO:0000313" key="9">
    <source>
        <dbReference type="Proteomes" id="UP000198635"/>
    </source>
</evidence>